<dbReference type="NCBIfam" id="TIGR00257">
    <property type="entry name" value="IMPACT_YIGZ"/>
    <property type="match status" value="1"/>
</dbReference>
<dbReference type="InterPro" id="IPR035647">
    <property type="entry name" value="EFG_III/V"/>
</dbReference>
<dbReference type="PANTHER" id="PTHR16301:SF20">
    <property type="entry name" value="IMPACT FAMILY MEMBER YIGZ"/>
    <property type="match status" value="1"/>
</dbReference>
<keyword evidence="6" id="KW-1185">Reference proteome</keyword>
<comment type="similarity">
    <text evidence="1">Belongs to the IMPACT family.</text>
</comment>
<dbReference type="GO" id="GO:0005737">
    <property type="term" value="C:cytoplasm"/>
    <property type="evidence" value="ECO:0007669"/>
    <property type="project" value="TreeGrafter"/>
</dbReference>
<dbReference type="AlphaFoldDB" id="A0A076NSE7"/>
<feature type="domain" description="UPF0029" evidence="3">
    <location>
        <begin position="144"/>
        <end position="198"/>
    </location>
</feature>
<proteinExistence type="inferred from homology"/>
<evidence type="ECO:0000313" key="6">
    <source>
        <dbReference type="Proteomes" id="UP000028780"/>
    </source>
</evidence>
<dbReference type="Gene3D" id="3.30.230.30">
    <property type="entry name" value="Impact, N-terminal domain"/>
    <property type="match status" value="1"/>
</dbReference>
<dbReference type="EMBL" id="CP009211">
    <property type="protein sequence ID" value="AIJ33862.1"/>
    <property type="molecule type" value="Genomic_DNA"/>
</dbReference>
<dbReference type="STRING" id="156978.CIMIT_08030"/>
<dbReference type="PANTHER" id="PTHR16301">
    <property type="entry name" value="IMPACT-RELATED"/>
    <property type="match status" value="1"/>
</dbReference>
<evidence type="ECO:0000313" key="5">
    <source>
        <dbReference type="EMBL" id="SNV76401.1"/>
    </source>
</evidence>
<dbReference type="PROSITE" id="PS00910">
    <property type="entry name" value="UPF0029"/>
    <property type="match status" value="1"/>
</dbReference>
<protein>
    <submittedName>
        <fullName evidence="5">IMPACT family member yigZ</fullName>
    </submittedName>
</protein>
<feature type="domain" description="Impact N-terminal" evidence="2">
    <location>
        <begin position="21"/>
        <end position="128"/>
    </location>
</feature>
<dbReference type="HOGENOM" id="CLU_083552_2_0_11"/>
<dbReference type="Pfam" id="PF09186">
    <property type="entry name" value="DUF1949"/>
    <property type="match status" value="1"/>
</dbReference>
<evidence type="ECO:0000259" key="3">
    <source>
        <dbReference type="Pfam" id="PF09186"/>
    </source>
</evidence>
<accession>A0A076NSE7</accession>
<dbReference type="Proteomes" id="UP000028780">
    <property type="component" value="Chromosome"/>
</dbReference>
<reference evidence="5 7" key="2">
    <citation type="submission" date="2017-06" db="EMBL/GenBank/DDBJ databases">
        <authorList>
            <consortium name="Pathogen Informatics"/>
        </authorList>
    </citation>
    <scope>NUCLEOTIDE SEQUENCE [LARGE SCALE GENOMIC DNA]</scope>
    <source>
        <strain evidence="5 7">NCTC13015</strain>
    </source>
</reference>
<dbReference type="eggNOG" id="COG1739">
    <property type="taxonomic scope" value="Bacteria"/>
</dbReference>
<organism evidence="4 6">
    <name type="scientific">Corynebacterium imitans</name>
    <dbReference type="NCBI Taxonomy" id="156978"/>
    <lineage>
        <taxon>Bacteria</taxon>
        <taxon>Bacillati</taxon>
        <taxon>Actinomycetota</taxon>
        <taxon>Actinomycetes</taxon>
        <taxon>Mycobacteriales</taxon>
        <taxon>Corynebacteriaceae</taxon>
        <taxon>Corynebacterium</taxon>
    </lineage>
</organism>
<dbReference type="InterPro" id="IPR015269">
    <property type="entry name" value="UPF0029_Impact_C"/>
</dbReference>
<dbReference type="InterPro" id="IPR023582">
    <property type="entry name" value="Impact"/>
</dbReference>
<evidence type="ECO:0000313" key="4">
    <source>
        <dbReference type="EMBL" id="AIJ33862.1"/>
    </source>
</evidence>
<dbReference type="InterPro" id="IPR015796">
    <property type="entry name" value="Impact_YigZ-like"/>
</dbReference>
<dbReference type="OrthoDB" id="9813771at2"/>
<gene>
    <name evidence="5" type="primary">yigZ</name>
    <name evidence="4" type="ORF">CIMIT_08030</name>
    <name evidence="5" type="ORF">SAMEA4535761_01666</name>
</gene>
<dbReference type="SUPFAM" id="SSF54211">
    <property type="entry name" value="Ribosomal protein S5 domain 2-like"/>
    <property type="match status" value="1"/>
</dbReference>
<evidence type="ECO:0000313" key="7">
    <source>
        <dbReference type="Proteomes" id="UP000215374"/>
    </source>
</evidence>
<dbReference type="InterPro" id="IPR020569">
    <property type="entry name" value="UPF0029_Impact_CS"/>
</dbReference>
<dbReference type="Pfam" id="PF01205">
    <property type="entry name" value="Impact_N"/>
    <property type="match status" value="1"/>
</dbReference>
<dbReference type="EMBL" id="LT906467">
    <property type="protein sequence ID" value="SNV76401.1"/>
    <property type="molecule type" value="Genomic_DNA"/>
</dbReference>
<reference evidence="4 6" key="1">
    <citation type="submission" date="2014-08" db="EMBL/GenBank/DDBJ databases">
        <title>Complete genome sequence of Corynebacterium imitans DSM 44264, isolated from a five-month-old boy with suspected pharyngeal diphtheria.</title>
        <authorList>
            <person name="Mollmann S."/>
            <person name="Albersmeier A."/>
            <person name="Ruckert C."/>
            <person name="Tauch A."/>
        </authorList>
    </citation>
    <scope>NUCLEOTIDE SEQUENCE [LARGE SCALE GENOMIC DNA]</scope>
    <source>
        <strain evidence="4 6">DSM 44264</strain>
    </source>
</reference>
<evidence type="ECO:0000259" key="2">
    <source>
        <dbReference type="Pfam" id="PF01205"/>
    </source>
</evidence>
<dbReference type="RefSeq" id="WP_038591403.1">
    <property type="nucleotide sequence ID" value="NZ_CP009211.1"/>
</dbReference>
<sequence>MLTSYDLPAAGAPATGELEIKRSRFITWVGRVESEEEAREFIHSAREAFPDARHHCSAFIVHVDGALPIERSSDDGEPSGTAGTPMLEVLKGLGLMNVCAVVIRYFGGTKLGTGGLVSAYTNAVSDTLEVTPRATRNLRELVTVNLPHAEAGRIESELRNAGIEVVDIAYGAQATYTLAFAPGERERVDAQLAASTQGTAETKDAGHRWVEAGS</sequence>
<dbReference type="InterPro" id="IPR020568">
    <property type="entry name" value="Ribosomal_Su5_D2-typ_SF"/>
</dbReference>
<name>A0A076NSE7_9CORY</name>
<evidence type="ECO:0000256" key="1">
    <source>
        <dbReference type="ARBA" id="ARBA00007665"/>
    </source>
</evidence>
<dbReference type="InterPro" id="IPR001498">
    <property type="entry name" value="Impact_N"/>
</dbReference>
<dbReference type="Proteomes" id="UP000215374">
    <property type="component" value="Chromosome 1"/>
</dbReference>
<dbReference type="InterPro" id="IPR036956">
    <property type="entry name" value="Impact_N_sf"/>
</dbReference>
<dbReference type="GO" id="GO:0006446">
    <property type="term" value="P:regulation of translational initiation"/>
    <property type="evidence" value="ECO:0007669"/>
    <property type="project" value="TreeGrafter"/>
</dbReference>
<dbReference type="SUPFAM" id="SSF54980">
    <property type="entry name" value="EF-G C-terminal domain-like"/>
    <property type="match status" value="1"/>
</dbReference>
<dbReference type="KEGG" id="cii:CIMIT_08030"/>